<comment type="caution">
    <text evidence="1">The sequence shown here is derived from an EMBL/GenBank/DDBJ whole genome shotgun (WGS) entry which is preliminary data.</text>
</comment>
<protein>
    <submittedName>
        <fullName evidence="1">Uncharacterized protein</fullName>
    </submittedName>
</protein>
<gene>
    <name evidence="1" type="ORF">QCA50_002572</name>
</gene>
<dbReference type="AlphaFoldDB" id="A0AAW0GK13"/>
<keyword evidence="2" id="KW-1185">Reference proteome</keyword>
<proteinExistence type="predicted"/>
<dbReference type="Proteomes" id="UP001385951">
    <property type="component" value="Unassembled WGS sequence"/>
</dbReference>
<dbReference type="EMBL" id="JASBNA010000003">
    <property type="protein sequence ID" value="KAK7693007.1"/>
    <property type="molecule type" value="Genomic_DNA"/>
</dbReference>
<evidence type="ECO:0000313" key="2">
    <source>
        <dbReference type="Proteomes" id="UP001385951"/>
    </source>
</evidence>
<sequence length="144" mass="16820">MYSSNHYLTFLRSAKENDLDSNLVYRLYAYFLEPHSYAPLEVLEVLIARNLSLFEISRFTVYRLFTYSKEGTTYYDIYSYASHFNTLLPPAPPYAQHEDARGIYDDYLRAQCASLTEVLACRDLSFKWTLGIIDFKTNLTMLSS</sequence>
<accession>A0AAW0GK13</accession>
<organism evidence="1 2">
    <name type="scientific">Cerrena zonata</name>
    <dbReference type="NCBI Taxonomy" id="2478898"/>
    <lineage>
        <taxon>Eukaryota</taxon>
        <taxon>Fungi</taxon>
        <taxon>Dikarya</taxon>
        <taxon>Basidiomycota</taxon>
        <taxon>Agaricomycotina</taxon>
        <taxon>Agaricomycetes</taxon>
        <taxon>Polyporales</taxon>
        <taxon>Cerrenaceae</taxon>
        <taxon>Cerrena</taxon>
    </lineage>
</organism>
<reference evidence="1 2" key="1">
    <citation type="submission" date="2022-09" db="EMBL/GenBank/DDBJ databases">
        <authorList>
            <person name="Palmer J.M."/>
        </authorList>
    </citation>
    <scope>NUCLEOTIDE SEQUENCE [LARGE SCALE GENOMIC DNA]</scope>
    <source>
        <strain evidence="1 2">DSM 7382</strain>
    </source>
</reference>
<name>A0AAW0GK13_9APHY</name>
<evidence type="ECO:0000313" key="1">
    <source>
        <dbReference type="EMBL" id="KAK7693007.1"/>
    </source>
</evidence>